<dbReference type="Gene3D" id="2.60.120.10">
    <property type="entry name" value="Jelly Rolls"/>
    <property type="match status" value="1"/>
</dbReference>
<evidence type="ECO:0000313" key="4">
    <source>
        <dbReference type="Proteomes" id="UP000516437"/>
    </source>
</evidence>
<proteinExistence type="predicted"/>
<feature type="chain" id="PRO_5025374622" evidence="1">
    <location>
        <begin position="25"/>
        <end position="117"/>
    </location>
</feature>
<dbReference type="Pfam" id="PF00190">
    <property type="entry name" value="Cupin_1"/>
    <property type="match status" value="1"/>
</dbReference>
<gene>
    <name evidence="3" type="ORF">CJ030_MR7G011498</name>
</gene>
<feature type="domain" description="Cupin type-1" evidence="2">
    <location>
        <begin position="37"/>
        <end position="104"/>
    </location>
</feature>
<dbReference type="InterPro" id="IPR019780">
    <property type="entry name" value="Germin_Mn-BS"/>
</dbReference>
<feature type="signal peptide" evidence="1">
    <location>
        <begin position="1"/>
        <end position="24"/>
    </location>
</feature>
<keyword evidence="4" id="KW-1185">Reference proteome</keyword>
<dbReference type="OrthoDB" id="1921208at2759"/>
<evidence type="ECO:0000256" key="1">
    <source>
        <dbReference type="SAM" id="SignalP"/>
    </source>
</evidence>
<comment type="caution">
    <text evidence="3">The sequence shown here is derived from an EMBL/GenBank/DDBJ whole genome shotgun (WGS) entry which is preliminary data.</text>
</comment>
<organism evidence="3 4">
    <name type="scientific">Morella rubra</name>
    <name type="common">Chinese bayberry</name>
    <dbReference type="NCBI Taxonomy" id="262757"/>
    <lineage>
        <taxon>Eukaryota</taxon>
        <taxon>Viridiplantae</taxon>
        <taxon>Streptophyta</taxon>
        <taxon>Embryophyta</taxon>
        <taxon>Tracheophyta</taxon>
        <taxon>Spermatophyta</taxon>
        <taxon>Magnoliopsida</taxon>
        <taxon>eudicotyledons</taxon>
        <taxon>Gunneridae</taxon>
        <taxon>Pentapetalae</taxon>
        <taxon>rosids</taxon>
        <taxon>fabids</taxon>
        <taxon>Fagales</taxon>
        <taxon>Myricaceae</taxon>
        <taxon>Morella</taxon>
    </lineage>
</organism>
<evidence type="ECO:0000259" key="2">
    <source>
        <dbReference type="Pfam" id="PF00190"/>
    </source>
</evidence>
<dbReference type="Proteomes" id="UP000516437">
    <property type="component" value="Chromosome 7"/>
</dbReference>
<protein>
    <submittedName>
        <fullName evidence="3">Germin-like protein subfamily 1 member 18</fullName>
    </submittedName>
</protein>
<dbReference type="GO" id="GO:0030145">
    <property type="term" value="F:manganese ion binding"/>
    <property type="evidence" value="ECO:0007669"/>
    <property type="project" value="InterPro"/>
</dbReference>
<dbReference type="InterPro" id="IPR014710">
    <property type="entry name" value="RmlC-like_jellyroll"/>
</dbReference>
<dbReference type="PROSITE" id="PS00725">
    <property type="entry name" value="GERMIN"/>
    <property type="match status" value="1"/>
</dbReference>
<dbReference type="InterPro" id="IPR006045">
    <property type="entry name" value="Cupin_1"/>
</dbReference>
<reference evidence="3 4" key="1">
    <citation type="journal article" date="2019" name="Plant Biotechnol. J.">
        <title>The red bayberry genome and genetic basis of sex determination.</title>
        <authorList>
            <person name="Jia H.M."/>
            <person name="Jia H.J."/>
            <person name="Cai Q.L."/>
            <person name="Wang Y."/>
            <person name="Zhao H.B."/>
            <person name="Yang W.F."/>
            <person name="Wang G.Y."/>
            <person name="Li Y.H."/>
            <person name="Zhan D.L."/>
            <person name="Shen Y.T."/>
            <person name="Niu Q.F."/>
            <person name="Chang L."/>
            <person name="Qiu J."/>
            <person name="Zhao L."/>
            <person name="Xie H.B."/>
            <person name="Fu W.Y."/>
            <person name="Jin J."/>
            <person name="Li X.W."/>
            <person name="Jiao Y."/>
            <person name="Zhou C.C."/>
            <person name="Tu T."/>
            <person name="Chai C.Y."/>
            <person name="Gao J.L."/>
            <person name="Fan L.J."/>
            <person name="van de Weg E."/>
            <person name="Wang J.Y."/>
            <person name="Gao Z.S."/>
        </authorList>
    </citation>
    <scope>NUCLEOTIDE SEQUENCE [LARGE SCALE GENOMIC DNA]</scope>
    <source>
        <tissue evidence="3">Leaves</tissue>
    </source>
</reference>
<dbReference type="InterPro" id="IPR011051">
    <property type="entry name" value="RmlC_Cupin_sf"/>
</dbReference>
<dbReference type="SUPFAM" id="SSF51182">
    <property type="entry name" value="RmlC-like cupins"/>
    <property type="match status" value="1"/>
</dbReference>
<accession>A0A6A1V5R6</accession>
<dbReference type="PROSITE" id="PS51257">
    <property type="entry name" value="PROKAR_LIPOPROTEIN"/>
    <property type="match status" value="1"/>
</dbReference>
<name>A0A6A1V5R6_9ROSI</name>
<dbReference type="EMBL" id="RXIC02000025">
    <property type="protein sequence ID" value="KAB1207177.1"/>
    <property type="molecule type" value="Genomic_DNA"/>
</dbReference>
<keyword evidence="1" id="KW-0732">Signal</keyword>
<dbReference type="PANTHER" id="PTHR31238">
    <property type="entry name" value="GERMIN-LIKE PROTEIN SUBFAMILY 3 MEMBER 3"/>
    <property type="match status" value="1"/>
</dbReference>
<dbReference type="AlphaFoldDB" id="A0A6A1V5R6"/>
<evidence type="ECO:0000313" key="3">
    <source>
        <dbReference type="EMBL" id="KAB1207177.1"/>
    </source>
</evidence>
<sequence>MMRSVSKYLVPVALLALACTLVSTYGPSLLQDFCVAINSSTSTGLNTLDISLARIDFAPYGLNPPHTHPRGTEIIVVAEGTLYGGFVTSNTDNRLFAKVLNKGKQQSRCSDQSIPSE</sequence>